<evidence type="ECO:0000313" key="5">
    <source>
        <dbReference type="EMBL" id="KAE8361493.1"/>
    </source>
</evidence>
<evidence type="ECO:0000256" key="3">
    <source>
        <dbReference type="SAM" id="SignalP"/>
    </source>
</evidence>
<gene>
    <name evidence="5" type="ORF">BDV27DRAFT_28268</name>
</gene>
<dbReference type="GeneID" id="43660658"/>
<evidence type="ECO:0000256" key="2">
    <source>
        <dbReference type="SAM" id="MobiDB-lite"/>
    </source>
</evidence>
<name>A0A5N6ZW41_9EURO</name>
<evidence type="ECO:0000313" key="6">
    <source>
        <dbReference type="Proteomes" id="UP000326268"/>
    </source>
</evidence>
<reference evidence="5 6" key="1">
    <citation type="submission" date="2019-04" db="EMBL/GenBank/DDBJ databases">
        <title>Friends and foes A comparative genomics studyof 23 Aspergillus species from section Flavi.</title>
        <authorList>
            <consortium name="DOE Joint Genome Institute"/>
            <person name="Kjaerbolling I."/>
            <person name="Vesth T."/>
            <person name="Frisvad J.C."/>
            <person name="Nybo J.L."/>
            <person name="Theobald S."/>
            <person name="Kildgaard S."/>
            <person name="Isbrandt T."/>
            <person name="Kuo A."/>
            <person name="Sato A."/>
            <person name="Lyhne E.K."/>
            <person name="Kogle M.E."/>
            <person name="Wiebenga A."/>
            <person name="Kun R.S."/>
            <person name="Lubbers R.J."/>
            <person name="Makela M.R."/>
            <person name="Barry K."/>
            <person name="Chovatia M."/>
            <person name="Clum A."/>
            <person name="Daum C."/>
            <person name="Haridas S."/>
            <person name="He G."/>
            <person name="LaButti K."/>
            <person name="Lipzen A."/>
            <person name="Mondo S."/>
            <person name="Riley R."/>
            <person name="Salamov A."/>
            <person name="Simmons B.A."/>
            <person name="Magnuson J.K."/>
            <person name="Henrissat B."/>
            <person name="Mortensen U.H."/>
            <person name="Larsen T.O."/>
            <person name="Devries R.P."/>
            <person name="Grigoriev I.V."/>
            <person name="Machida M."/>
            <person name="Baker S.E."/>
            <person name="Andersen M.R."/>
        </authorList>
    </citation>
    <scope>NUCLEOTIDE SEQUENCE [LARGE SCALE GENOMIC DNA]</scope>
    <source>
        <strain evidence="5 6">CBS 763.97</strain>
    </source>
</reference>
<dbReference type="PROSITE" id="PS50013">
    <property type="entry name" value="CHROMO_2"/>
    <property type="match status" value="1"/>
</dbReference>
<comment type="subunit">
    <text evidence="1">Component of the NuA4 histone acetyltransferase complex.</text>
</comment>
<dbReference type="OrthoDB" id="2143914at2759"/>
<protein>
    <recommendedName>
        <fullName evidence="4">Chromo domain-containing protein</fullName>
    </recommendedName>
</protein>
<dbReference type="GO" id="GO:0006338">
    <property type="term" value="P:chromatin remodeling"/>
    <property type="evidence" value="ECO:0007669"/>
    <property type="project" value="UniProtKB-ARBA"/>
</dbReference>
<sequence>MSLPDRLQFVSWLFESVLSQCLSQPNSPGTQSPSNYGTGYDRNTMSDPVHQYSVTEGVRSFDQSFYCGLECGSQNHRESPLIENKDQQDNDQLEYEIKKILAYRQGTHGSVSYLVKWKGYK</sequence>
<feature type="region of interest" description="Disordered" evidence="2">
    <location>
        <begin position="22"/>
        <end position="43"/>
    </location>
</feature>
<keyword evidence="3" id="KW-0732">Signal</keyword>
<dbReference type="InterPro" id="IPR016197">
    <property type="entry name" value="Chromo-like_dom_sf"/>
</dbReference>
<evidence type="ECO:0000256" key="1">
    <source>
        <dbReference type="ARBA" id="ARBA00011353"/>
    </source>
</evidence>
<accession>A0A5N6ZW41</accession>
<dbReference type="Proteomes" id="UP000326268">
    <property type="component" value="Unassembled WGS sequence"/>
</dbReference>
<proteinExistence type="predicted"/>
<organism evidence="5 6">
    <name type="scientific">Aspergillus caelatus</name>
    <dbReference type="NCBI Taxonomy" id="61420"/>
    <lineage>
        <taxon>Eukaryota</taxon>
        <taxon>Fungi</taxon>
        <taxon>Dikarya</taxon>
        <taxon>Ascomycota</taxon>
        <taxon>Pezizomycotina</taxon>
        <taxon>Eurotiomycetes</taxon>
        <taxon>Eurotiomycetidae</taxon>
        <taxon>Eurotiales</taxon>
        <taxon>Aspergillaceae</taxon>
        <taxon>Aspergillus</taxon>
        <taxon>Aspergillus subgen. Circumdati</taxon>
    </lineage>
</organism>
<keyword evidence="6" id="KW-1185">Reference proteome</keyword>
<dbReference type="CDD" id="cd00024">
    <property type="entry name" value="CD_CSD"/>
    <property type="match status" value="1"/>
</dbReference>
<dbReference type="InterPro" id="IPR000953">
    <property type="entry name" value="Chromo/chromo_shadow_dom"/>
</dbReference>
<dbReference type="AlphaFoldDB" id="A0A5N6ZW41"/>
<feature type="domain" description="Chromo" evidence="4">
    <location>
        <begin position="95"/>
        <end position="121"/>
    </location>
</feature>
<feature type="signal peptide" evidence="3">
    <location>
        <begin position="1"/>
        <end position="23"/>
    </location>
</feature>
<dbReference type="EMBL" id="ML737734">
    <property type="protein sequence ID" value="KAE8361493.1"/>
    <property type="molecule type" value="Genomic_DNA"/>
</dbReference>
<dbReference type="SUPFAM" id="SSF54160">
    <property type="entry name" value="Chromo domain-like"/>
    <property type="match status" value="1"/>
</dbReference>
<dbReference type="RefSeq" id="XP_031924574.1">
    <property type="nucleotide sequence ID" value="XM_032076212.1"/>
</dbReference>
<feature type="chain" id="PRO_5024851135" description="Chromo domain-containing protein" evidence="3">
    <location>
        <begin position="24"/>
        <end position="121"/>
    </location>
</feature>
<dbReference type="Gene3D" id="2.40.50.40">
    <property type="match status" value="1"/>
</dbReference>
<evidence type="ECO:0000259" key="4">
    <source>
        <dbReference type="PROSITE" id="PS50013"/>
    </source>
</evidence>